<feature type="transmembrane region" description="Helical" evidence="4">
    <location>
        <begin position="21"/>
        <end position="42"/>
    </location>
</feature>
<protein>
    <recommendedName>
        <fullName evidence="5">Guanylate cyclase domain-containing protein</fullName>
    </recommendedName>
</protein>
<dbReference type="OrthoDB" id="9762462at2"/>
<feature type="transmembrane region" description="Helical" evidence="4">
    <location>
        <begin position="183"/>
        <end position="200"/>
    </location>
</feature>
<feature type="transmembrane region" description="Helical" evidence="4">
    <location>
        <begin position="54"/>
        <end position="76"/>
    </location>
</feature>
<dbReference type="GeneID" id="97243836"/>
<dbReference type="GO" id="GO:0006171">
    <property type="term" value="P:cAMP biosynthetic process"/>
    <property type="evidence" value="ECO:0007669"/>
    <property type="project" value="TreeGrafter"/>
</dbReference>
<dbReference type="InterPro" id="IPR001054">
    <property type="entry name" value="A/G_cyclase"/>
</dbReference>
<keyword evidence="4" id="KW-1133">Transmembrane helix</keyword>
<dbReference type="AlphaFoldDB" id="A0A162LPV6"/>
<dbReference type="SUPFAM" id="SSF55073">
    <property type="entry name" value="Nucleotide cyclase"/>
    <property type="match status" value="1"/>
</dbReference>
<evidence type="ECO:0000256" key="1">
    <source>
        <dbReference type="ARBA" id="ARBA00004651"/>
    </source>
</evidence>
<comment type="subcellular location">
    <subcellularLocation>
        <location evidence="1">Cell membrane</location>
        <topology evidence="1">Multi-pass membrane protein</topology>
    </subcellularLocation>
</comment>
<keyword evidence="4" id="KW-0812">Transmembrane</keyword>
<dbReference type="GO" id="GO:0005886">
    <property type="term" value="C:plasma membrane"/>
    <property type="evidence" value="ECO:0007669"/>
    <property type="project" value="UniProtKB-SubCell"/>
</dbReference>
<dbReference type="Proteomes" id="UP000075787">
    <property type="component" value="Unassembled WGS sequence"/>
</dbReference>
<dbReference type="Pfam" id="PF00211">
    <property type="entry name" value="Guanylate_cyc"/>
    <property type="match status" value="1"/>
</dbReference>
<keyword evidence="3 4" id="KW-0472">Membrane</keyword>
<evidence type="ECO:0000256" key="4">
    <source>
        <dbReference type="SAM" id="Phobius"/>
    </source>
</evidence>
<feature type="transmembrane region" description="Helical" evidence="4">
    <location>
        <begin position="141"/>
        <end position="163"/>
    </location>
</feature>
<dbReference type="InterPro" id="IPR029787">
    <property type="entry name" value="Nucleotide_cyclase"/>
</dbReference>
<feature type="transmembrane region" description="Helical" evidence="4">
    <location>
        <begin position="115"/>
        <end position="134"/>
    </location>
</feature>
<evidence type="ECO:0000313" key="7">
    <source>
        <dbReference type="Proteomes" id="UP000075787"/>
    </source>
</evidence>
<dbReference type="GO" id="GO:0035556">
    <property type="term" value="P:intracellular signal transduction"/>
    <property type="evidence" value="ECO:0007669"/>
    <property type="project" value="InterPro"/>
</dbReference>
<organism evidence="6 7">
    <name type="scientific">Tistrella mobilis</name>
    <dbReference type="NCBI Taxonomy" id="171437"/>
    <lineage>
        <taxon>Bacteria</taxon>
        <taxon>Pseudomonadati</taxon>
        <taxon>Pseudomonadota</taxon>
        <taxon>Alphaproteobacteria</taxon>
        <taxon>Geminicoccales</taxon>
        <taxon>Geminicoccaceae</taxon>
        <taxon>Tistrella</taxon>
    </lineage>
</organism>
<sequence length="435" mass="44516">MAPPPSDGIDAAERAAERLGGWLRIAIATVLLCSLVGPLLILQPAMIFSGAVSTRLVIALTTLIAFGLAGGAGVLLARRGRYRRWMAWVFPAVDAGLLCASVLAGLVLTALPGDYALMLTAVWLAPVILAIAALRLRAGAILIATAMTVAALGLPMLADGTVAPDPAALADEINGMHAMPPNLARLVMLALAGGVLAFAARRNRRIVARAVDEAARAGRLGRFLPAEIAADVGRSGDDPTGLGGRRRLAMIFVDLRGSTMLAEKLDPQTVGRRIGDYRARVRRVVTAHGGLVAGFVGDGILVLFGATGPEAPDAGAAAALTAAGEVASEVSAWAREALAADGIGTALPDPAVAVAVHAGTVYCGPVGDDERLDYTVLGDPVNVAARIESIAKERGLAVVASDTVIDLAGRPAGWRSIGLCTLRGRSTGMTCHTPG</sequence>
<comment type="caution">
    <text evidence="6">The sequence shown here is derived from an EMBL/GenBank/DDBJ whole genome shotgun (WGS) entry which is preliminary data.</text>
</comment>
<dbReference type="InterPro" id="IPR050697">
    <property type="entry name" value="Adenylyl/Guanylyl_Cyclase_3/4"/>
</dbReference>
<dbReference type="PANTHER" id="PTHR43081">
    <property type="entry name" value="ADENYLATE CYCLASE, TERMINAL-DIFFERENTIATION SPECIFIC-RELATED"/>
    <property type="match status" value="1"/>
</dbReference>
<dbReference type="EMBL" id="LPZR01000046">
    <property type="protein sequence ID" value="KYO56258.1"/>
    <property type="molecule type" value="Genomic_DNA"/>
</dbReference>
<name>A0A162LPV6_9PROT</name>
<dbReference type="GO" id="GO:0004016">
    <property type="term" value="F:adenylate cyclase activity"/>
    <property type="evidence" value="ECO:0007669"/>
    <property type="project" value="UniProtKB-ARBA"/>
</dbReference>
<dbReference type="PANTHER" id="PTHR43081:SF17">
    <property type="entry name" value="BLL5647 PROTEIN"/>
    <property type="match status" value="1"/>
</dbReference>
<feature type="domain" description="Guanylate cyclase" evidence="5">
    <location>
        <begin position="249"/>
        <end position="388"/>
    </location>
</feature>
<dbReference type="Gene3D" id="3.30.70.1230">
    <property type="entry name" value="Nucleotide cyclase"/>
    <property type="match status" value="1"/>
</dbReference>
<dbReference type="SMART" id="SM00044">
    <property type="entry name" value="CYCc"/>
    <property type="match status" value="1"/>
</dbReference>
<dbReference type="PROSITE" id="PS50125">
    <property type="entry name" value="GUANYLATE_CYCLASE_2"/>
    <property type="match status" value="1"/>
</dbReference>
<evidence type="ECO:0000259" key="5">
    <source>
        <dbReference type="PROSITE" id="PS50125"/>
    </source>
</evidence>
<evidence type="ECO:0000256" key="2">
    <source>
        <dbReference type="ARBA" id="ARBA00022475"/>
    </source>
</evidence>
<accession>A0A162LPV6</accession>
<proteinExistence type="predicted"/>
<feature type="transmembrane region" description="Helical" evidence="4">
    <location>
        <begin position="88"/>
        <end position="109"/>
    </location>
</feature>
<evidence type="ECO:0000313" key="6">
    <source>
        <dbReference type="EMBL" id="KYO56258.1"/>
    </source>
</evidence>
<evidence type="ECO:0000256" key="3">
    <source>
        <dbReference type="ARBA" id="ARBA00023136"/>
    </source>
</evidence>
<dbReference type="CDD" id="cd07302">
    <property type="entry name" value="CHD"/>
    <property type="match status" value="1"/>
</dbReference>
<reference evidence="6 7" key="1">
    <citation type="submission" date="2015-12" db="EMBL/GenBank/DDBJ databases">
        <title>Genome sequence of Tistrella mobilis MCCC 1A02139.</title>
        <authorList>
            <person name="Lu L."/>
            <person name="Lai Q."/>
            <person name="Shao Z."/>
            <person name="Qian P."/>
        </authorList>
    </citation>
    <scope>NUCLEOTIDE SEQUENCE [LARGE SCALE GENOMIC DNA]</scope>
    <source>
        <strain evidence="6 7">MCCC 1A02139</strain>
    </source>
</reference>
<keyword evidence="2" id="KW-1003">Cell membrane</keyword>
<gene>
    <name evidence="6" type="ORF">AUP44_02595</name>
</gene>
<dbReference type="RefSeq" id="WP_062761935.1">
    <property type="nucleotide sequence ID" value="NZ_CP121045.1"/>
</dbReference>